<sequence>MSVTEIDVKTHRADFDQLTKSLYETTSWKRAIWNEVKKVFASVDCGADVIKNMIKPALRVIVSPSGNVIKKLPIKWKGGSQRKEYGAKIKLGPVKSYTNNRIKESRKDIRISERIIALFHSNTKSGREYCMTSLHVLHLGLSILEILIKQLNYTYIPTYVFQADATLAHASQSLTKTPPVLPPPTFNHLLGPAIGSNYYSFIALGAGVL</sequence>
<name>A0A0C3FSP3_PILCF</name>
<organism evidence="1 2">
    <name type="scientific">Piloderma croceum (strain F 1598)</name>
    <dbReference type="NCBI Taxonomy" id="765440"/>
    <lineage>
        <taxon>Eukaryota</taxon>
        <taxon>Fungi</taxon>
        <taxon>Dikarya</taxon>
        <taxon>Basidiomycota</taxon>
        <taxon>Agaricomycotina</taxon>
        <taxon>Agaricomycetes</taxon>
        <taxon>Agaricomycetidae</taxon>
        <taxon>Atheliales</taxon>
        <taxon>Atheliaceae</taxon>
        <taxon>Piloderma</taxon>
    </lineage>
</organism>
<dbReference type="Gene3D" id="1.25.40.570">
    <property type="match status" value="1"/>
</dbReference>
<dbReference type="AlphaFoldDB" id="A0A0C3FSP3"/>
<evidence type="ECO:0000313" key="1">
    <source>
        <dbReference type="EMBL" id="KIM82684.1"/>
    </source>
</evidence>
<dbReference type="STRING" id="765440.A0A0C3FSP3"/>
<protein>
    <submittedName>
        <fullName evidence="1">Uncharacterized protein</fullName>
    </submittedName>
</protein>
<gene>
    <name evidence="1" type="ORF">PILCRDRAFT_88379</name>
</gene>
<keyword evidence="2" id="KW-1185">Reference proteome</keyword>
<proteinExistence type="predicted"/>
<dbReference type="InParanoid" id="A0A0C3FSP3"/>
<dbReference type="Proteomes" id="UP000054166">
    <property type="component" value="Unassembled WGS sequence"/>
</dbReference>
<dbReference type="EMBL" id="KN832993">
    <property type="protein sequence ID" value="KIM82684.1"/>
    <property type="molecule type" value="Genomic_DNA"/>
</dbReference>
<accession>A0A0C3FSP3</accession>
<reference evidence="1 2" key="1">
    <citation type="submission" date="2014-04" db="EMBL/GenBank/DDBJ databases">
        <authorList>
            <consortium name="DOE Joint Genome Institute"/>
            <person name="Kuo A."/>
            <person name="Tarkka M."/>
            <person name="Buscot F."/>
            <person name="Kohler A."/>
            <person name="Nagy L.G."/>
            <person name="Floudas D."/>
            <person name="Copeland A."/>
            <person name="Barry K.W."/>
            <person name="Cichocki N."/>
            <person name="Veneault-Fourrey C."/>
            <person name="LaButti K."/>
            <person name="Lindquist E.A."/>
            <person name="Lipzen A."/>
            <person name="Lundell T."/>
            <person name="Morin E."/>
            <person name="Murat C."/>
            <person name="Sun H."/>
            <person name="Tunlid A."/>
            <person name="Henrissat B."/>
            <person name="Grigoriev I.V."/>
            <person name="Hibbett D.S."/>
            <person name="Martin F."/>
            <person name="Nordberg H.P."/>
            <person name="Cantor M.N."/>
            <person name="Hua S.X."/>
        </authorList>
    </citation>
    <scope>NUCLEOTIDE SEQUENCE [LARGE SCALE GENOMIC DNA]</scope>
    <source>
        <strain evidence="1 2">F 1598</strain>
    </source>
</reference>
<dbReference type="HOGENOM" id="CLU_1315831_0_0_1"/>
<reference evidence="2" key="2">
    <citation type="submission" date="2015-01" db="EMBL/GenBank/DDBJ databases">
        <title>Evolutionary Origins and Diversification of the Mycorrhizal Mutualists.</title>
        <authorList>
            <consortium name="DOE Joint Genome Institute"/>
            <consortium name="Mycorrhizal Genomics Consortium"/>
            <person name="Kohler A."/>
            <person name="Kuo A."/>
            <person name="Nagy L.G."/>
            <person name="Floudas D."/>
            <person name="Copeland A."/>
            <person name="Barry K.W."/>
            <person name="Cichocki N."/>
            <person name="Veneault-Fourrey C."/>
            <person name="LaButti K."/>
            <person name="Lindquist E.A."/>
            <person name="Lipzen A."/>
            <person name="Lundell T."/>
            <person name="Morin E."/>
            <person name="Murat C."/>
            <person name="Riley R."/>
            <person name="Ohm R."/>
            <person name="Sun H."/>
            <person name="Tunlid A."/>
            <person name="Henrissat B."/>
            <person name="Grigoriev I.V."/>
            <person name="Hibbett D.S."/>
            <person name="Martin F."/>
        </authorList>
    </citation>
    <scope>NUCLEOTIDE SEQUENCE [LARGE SCALE GENOMIC DNA]</scope>
    <source>
        <strain evidence="2">F 1598</strain>
    </source>
</reference>
<evidence type="ECO:0000313" key="2">
    <source>
        <dbReference type="Proteomes" id="UP000054166"/>
    </source>
</evidence>